<accession>A0A7G9R9V7</accession>
<keyword evidence="2" id="KW-0378">Hydrolase</keyword>
<sequence>MTSASLQRLPLVTTPRLLALPGLGLGEEAWAPTLVGLGGPATVMRLPGYGVPRDDHEDLAPRALAELVVDVALADDAPTVVLAHSGSCQVAAHVAAIAADRVPALVLVGPTTDPLAATWPRMVGDWLRTVRREEPGQVPGLVRLYRRTGPLAMHRALNAARHDRIDTVVAGLRCPVLVLRGRHDVICKQGWAEALADAAPDGSAVATLEAGAHMVPLTHGDLVAEAVGDFLAGVP</sequence>
<name>A0A7G9R9V7_9ACTN</name>
<dbReference type="RefSeq" id="WP_187578224.1">
    <property type="nucleotide sequence ID" value="NZ_CP060713.1"/>
</dbReference>
<evidence type="ECO:0000313" key="3">
    <source>
        <dbReference type="Proteomes" id="UP000515947"/>
    </source>
</evidence>
<dbReference type="InterPro" id="IPR029058">
    <property type="entry name" value="AB_hydrolase_fold"/>
</dbReference>
<dbReference type="KEGG" id="nmes:H9L09_18175"/>
<dbReference type="Gene3D" id="3.40.50.1820">
    <property type="entry name" value="alpha/beta hydrolase"/>
    <property type="match status" value="1"/>
</dbReference>
<evidence type="ECO:0000313" key="2">
    <source>
        <dbReference type="EMBL" id="QNN52382.1"/>
    </source>
</evidence>
<organism evidence="2 3">
    <name type="scientific">Nocardioides mesophilus</name>
    <dbReference type="NCBI Taxonomy" id="433659"/>
    <lineage>
        <taxon>Bacteria</taxon>
        <taxon>Bacillati</taxon>
        <taxon>Actinomycetota</taxon>
        <taxon>Actinomycetes</taxon>
        <taxon>Propionibacteriales</taxon>
        <taxon>Nocardioidaceae</taxon>
        <taxon>Nocardioides</taxon>
    </lineage>
</organism>
<dbReference type="SUPFAM" id="SSF53474">
    <property type="entry name" value="alpha/beta-Hydrolases"/>
    <property type="match status" value="1"/>
</dbReference>
<reference evidence="2 3" key="1">
    <citation type="submission" date="2020-08" db="EMBL/GenBank/DDBJ databases">
        <title>Genome sequence of Nocardioides mesophilus KACC 16243T.</title>
        <authorList>
            <person name="Hyun D.-W."/>
            <person name="Bae J.-W."/>
        </authorList>
    </citation>
    <scope>NUCLEOTIDE SEQUENCE [LARGE SCALE GENOMIC DNA]</scope>
    <source>
        <strain evidence="2 3">KACC 16243</strain>
    </source>
</reference>
<keyword evidence="3" id="KW-1185">Reference proteome</keyword>
<dbReference type="AlphaFoldDB" id="A0A7G9R9V7"/>
<dbReference type="InterPro" id="IPR000073">
    <property type="entry name" value="AB_hydrolase_1"/>
</dbReference>
<dbReference type="Proteomes" id="UP000515947">
    <property type="component" value="Chromosome"/>
</dbReference>
<dbReference type="GO" id="GO:0016787">
    <property type="term" value="F:hydrolase activity"/>
    <property type="evidence" value="ECO:0007669"/>
    <property type="project" value="UniProtKB-KW"/>
</dbReference>
<feature type="domain" description="AB hydrolase-1" evidence="1">
    <location>
        <begin position="18"/>
        <end position="226"/>
    </location>
</feature>
<dbReference type="EMBL" id="CP060713">
    <property type="protein sequence ID" value="QNN52382.1"/>
    <property type="molecule type" value="Genomic_DNA"/>
</dbReference>
<gene>
    <name evidence="2" type="ORF">H9L09_18175</name>
</gene>
<proteinExistence type="predicted"/>
<protein>
    <submittedName>
        <fullName evidence="2">Alpha/beta hydrolase</fullName>
    </submittedName>
</protein>
<dbReference type="Pfam" id="PF12697">
    <property type="entry name" value="Abhydrolase_6"/>
    <property type="match status" value="1"/>
</dbReference>
<evidence type="ECO:0000259" key="1">
    <source>
        <dbReference type="Pfam" id="PF12697"/>
    </source>
</evidence>